<feature type="region of interest" description="Disordered" evidence="1">
    <location>
        <begin position="574"/>
        <end position="608"/>
    </location>
</feature>
<organism evidence="3 4">
    <name type="scientific">Tritrichomonas foetus</name>
    <dbReference type="NCBI Taxonomy" id="1144522"/>
    <lineage>
        <taxon>Eukaryota</taxon>
        <taxon>Metamonada</taxon>
        <taxon>Parabasalia</taxon>
        <taxon>Tritrichomonadida</taxon>
        <taxon>Tritrichomonadidae</taxon>
        <taxon>Tritrichomonas</taxon>
    </lineage>
</organism>
<protein>
    <recommendedName>
        <fullName evidence="5">TRP C-terminal domain-containing protein</fullName>
    </recommendedName>
</protein>
<feature type="transmembrane region" description="Helical" evidence="2">
    <location>
        <begin position="447"/>
        <end position="466"/>
    </location>
</feature>
<dbReference type="RefSeq" id="XP_068349017.1">
    <property type="nucleotide sequence ID" value="XM_068495362.1"/>
</dbReference>
<accession>A0A1J4J9Q1</accession>
<name>A0A1J4J9Q1_9EUKA</name>
<keyword evidence="2" id="KW-0812">Transmembrane</keyword>
<dbReference type="EMBL" id="MLAK01001215">
    <property type="protein sequence ID" value="OHS95880.1"/>
    <property type="molecule type" value="Genomic_DNA"/>
</dbReference>
<feature type="transmembrane region" description="Helical" evidence="2">
    <location>
        <begin position="279"/>
        <end position="302"/>
    </location>
</feature>
<proteinExistence type="predicted"/>
<feature type="transmembrane region" description="Helical" evidence="2">
    <location>
        <begin position="374"/>
        <end position="400"/>
    </location>
</feature>
<comment type="caution">
    <text evidence="3">The sequence shown here is derived from an EMBL/GenBank/DDBJ whole genome shotgun (WGS) entry which is preliminary data.</text>
</comment>
<feature type="transmembrane region" description="Helical" evidence="2">
    <location>
        <begin position="232"/>
        <end position="258"/>
    </location>
</feature>
<reference evidence="3" key="1">
    <citation type="submission" date="2016-10" db="EMBL/GenBank/DDBJ databases">
        <authorList>
            <person name="Benchimol M."/>
            <person name="Almeida L.G."/>
            <person name="Vasconcelos A.T."/>
            <person name="Perreira-Neves A."/>
            <person name="Rosa I.A."/>
            <person name="Tasca T."/>
            <person name="Bogo M.R."/>
            <person name="de Souza W."/>
        </authorList>
    </citation>
    <scope>NUCLEOTIDE SEQUENCE [LARGE SCALE GENOMIC DNA]</scope>
    <source>
        <strain evidence="3">K</strain>
    </source>
</reference>
<feature type="compositionally biased region" description="Basic and acidic residues" evidence="1">
    <location>
        <begin position="598"/>
        <end position="608"/>
    </location>
</feature>
<evidence type="ECO:0008006" key="5">
    <source>
        <dbReference type="Google" id="ProtNLM"/>
    </source>
</evidence>
<keyword evidence="2" id="KW-0472">Membrane</keyword>
<evidence type="ECO:0000313" key="3">
    <source>
        <dbReference type="EMBL" id="OHS95880.1"/>
    </source>
</evidence>
<dbReference type="OrthoDB" id="10642549at2759"/>
<dbReference type="VEuPathDB" id="TrichDB:TRFO_10291"/>
<feature type="transmembrane region" description="Helical" evidence="2">
    <location>
        <begin position="472"/>
        <end position="488"/>
    </location>
</feature>
<dbReference type="PANTHER" id="PTHR34993:SF1">
    <property type="entry name" value="TRANSMEMBRANE PROTEIN"/>
    <property type="match status" value="1"/>
</dbReference>
<feature type="transmembrane region" description="Helical" evidence="2">
    <location>
        <begin position="91"/>
        <end position="113"/>
    </location>
</feature>
<feature type="compositionally biased region" description="Basic residues" evidence="1">
    <location>
        <begin position="574"/>
        <end position="597"/>
    </location>
</feature>
<keyword evidence="2" id="KW-1133">Transmembrane helix</keyword>
<feature type="transmembrane region" description="Helical" evidence="2">
    <location>
        <begin position="730"/>
        <end position="750"/>
    </location>
</feature>
<dbReference type="Proteomes" id="UP000179807">
    <property type="component" value="Unassembled WGS sequence"/>
</dbReference>
<dbReference type="AlphaFoldDB" id="A0A1J4J9Q1"/>
<evidence type="ECO:0000313" key="4">
    <source>
        <dbReference type="Proteomes" id="UP000179807"/>
    </source>
</evidence>
<dbReference type="PANTHER" id="PTHR34993">
    <property type="entry name" value="TRANSMEMBRANE PROTEIN"/>
    <property type="match status" value="1"/>
</dbReference>
<dbReference type="GeneID" id="94830066"/>
<feature type="transmembrane region" description="Helical" evidence="2">
    <location>
        <begin position="200"/>
        <end position="226"/>
    </location>
</feature>
<feature type="transmembrane region" description="Helical" evidence="2">
    <location>
        <begin position="66"/>
        <end position="85"/>
    </location>
</feature>
<keyword evidence="4" id="KW-1185">Reference proteome</keyword>
<evidence type="ECO:0000256" key="1">
    <source>
        <dbReference type="SAM" id="MobiDB-lite"/>
    </source>
</evidence>
<evidence type="ECO:0000256" key="2">
    <source>
        <dbReference type="SAM" id="Phobius"/>
    </source>
</evidence>
<gene>
    <name evidence="3" type="ORF">TRFO_10291</name>
</gene>
<feature type="transmembrane region" description="Helical" evidence="2">
    <location>
        <begin position="529"/>
        <end position="551"/>
    </location>
</feature>
<sequence length="761" mass="87768">MAYSSAIASSIVQLFNYLQNLGATVNLPKFEMPEQVGKVISIFTKFLHTLLNLIPKIPAFDVRAQLVILALGIPLVLDIFFIWFVNPLQKTLSHIFDLLILVVFSMSVTQGLLQSWTKGKTVCSIMTAAYVVLRGLYFLCEIYQKDVETRDLNKYTKRICKLFMTGVIPGVKTKRSRRTLEQEIRQYVETVQYQARKPKVVTIIVLFLIFGILMVASLWSVGVIPIDINCPAVIVAFMPYIGFTFSFFLLIIIILMLTNCGRQFIMGFRHFANRWGLRLLMLFFDLLYIPIMTNLVTILTPVKFTCGDGFYLQYERRSTSTENDLLFDFVNHSWECRQCFSTLVSTRHECQVACSGEKEWRIMGALNLRLFDDILIVSGGILLFTIFAFLFGIPILWRVIIRRNRRAVKRINIYGNNFDRKWKAVVHRLESTGIFLFSIYNFNASNWSLVLIFIKLLVMIVTTIAGRINTNVYWALPCLYLICIIATIKVRPFIYKANQVLNIILYVLNFLFSLFPMATYFNFVIPTDITLYVSLALVIIPILSIISLLFCSHDVFMKNDPTYLSKKKIKKLKKAKGKLSSSGKKHSSHGKKHKKSKRESSDEIPDPEKPFLLGENFGFEDDDALQYLTHEEMREIQKELKKDALVPDIQERKFVKIDEGYMDSIWWRYNSLQNRVRKSTSEGARIDQFFEHTKSFRISKRLIYNRCVKMYKMIDIILDGSTIELLTKTLNGVMLIGACAFGWYIGALLASSQKAENIFCG</sequence>
<feature type="transmembrane region" description="Helical" evidence="2">
    <location>
        <begin position="500"/>
        <end position="523"/>
    </location>
</feature>